<evidence type="ECO:0000313" key="2">
    <source>
        <dbReference type="Proteomes" id="UP000054485"/>
    </source>
</evidence>
<keyword evidence="2" id="KW-1185">Reference proteome</keyword>
<proteinExistence type="predicted"/>
<dbReference type="AlphaFoldDB" id="A0A0D0AC77"/>
<dbReference type="EMBL" id="KN835596">
    <property type="protein sequence ID" value="KIK35704.1"/>
    <property type="molecule type" value="Genomic_DNA"/>
</dbReference>
<accession>A0A0D0AC77</accession>
<protein>
    <submittedName>
        <fullName evidence="1">Uncharacterized protein</fullName>
    </submittedName>
</protein>
<gene>
    <name evidence="1" type="ORF">CY34DRAFT_561839</name>
</gene>
<evidence type="ECO:0000313" key="1">
    <source>
        <dbReference type="EMBL" id="KIK35704.1"/>
    </source>
</evidence>
<dbReference type="Proteomes" id="UP000054485">
    <property type="component" value="Unassembled WGS sequence"/>
</dbReference>
<dbReference type="HOGENOM" id="CLU_2063020_0_0_1"/>
<reference evidence="1 2" key="1">
    <citation type="submission" date="2014-04" db="EMBL/GenBank/DDBJ databases">
        <authorList>
            <consortium name="DOE Joint Genome Institute"/>
            <person name="Kuo A."/>
            <person name="Ruytinx J."/>
            <person name="Rineau F."/>
            <person name="Colpaert J."/>
            <person name="Kohler A."/>
            <person name="Nagy L.G."/>
            <person name="Floudas D."/>
            <person name="Copeland A."/>
            <person name="Barry K.W."/>
            <person name="Cichocki N."/>
            <person name="Veneault-Fourrey C."/>
            <person name="LaButti K."/>
            <person name="Lindquist E.A."/>
            <person name="Lipzen A."/>
            <person name="Lundell T."/>
            <person name="Morin E."/>
            <person name="Murat C."/>
            <person name="Sun H."/>
            <person name="Tunlid A."/>
            <person name="Henrissat B."/>
            <person name="Grigoriev I.V."/>
            <person name="Hibbett D.S."/>
            <person name="Martin F."/>
            <person name="Nordberg H.P."/>
            <person name="Cantor M.N."/>
            <person name="Hua S.X."/>
        </authorList>
    </citation>
    <scope>NUCLEOTIDE SEQUENCE [LARGE SCALE GENOMIC DNA]</scope>
    <source>
        <strain evidence="1 2">UH-Slu-Lm8-n1</strain>
    </source>
</reference>
<sequence length="119" mass="13251">MRLLQIARMELLRTCSAFRKRPSRCSGSPTSSAVASLLLQTPAHHNLLLLTTMLELHRTYCPTTPFLPLLFSCTLWHLSTTYCITPVGASFDVCSFGNETNRNGRKRTVAEGALSYDSE</sequence>
<reference evidence="2" key="2">
    <citation type="submission" date="2015-01" db="EMBL/GenBank/DDBJ databases">
        <title>Evolutionary Origins and Diversification of the Mycorrhizal Mutualists.</title>
        <authorList>
            <consortium name="DOE Joint Genome Institute"/>
            <consortium name="Mycorrhizal Genomics Consortium"/>
            <person name="Kohler A."/>
            <person name="Kuo A."/>
            <person name="Nagy L.G."/>
            <person name="Floudas D."/>
            <person name="Copeland A."/>
            <person name="Barry K.W."/>
            <person name="Cichocki N."/>
            <person name="Veneault-Fourrey C."/>
            <person name="LaButti K."/>
            <person name="Lindquist E.A."/>
            <person name="Lipzen A."/>
            <person name="Lundell T."/>
            <person name="Morin E."/>
            <person name="Murat C."/>
            <person name="Riley R."/>
            <person name="Ohm R."/>
            <person name="Sun H."/>
            <person name="Tunlid A."/>
            <person name="Henrissat B."/>
            <person name="Grigoriev I.V."/>
            <person name="Hibbett D.S."/>
            <person name="Martin F."/>
        </authorList>
    </citation>
    <scope>NUCLEOTIDE SEQUENCE [LARGE SCALE GENOMIC DNA]</scope>
    <source>
        <strain evidence="2">UH-Slu-Lm8-n1</strain>
    </source>
</reference>
<name>A0A0D0AC77_9AGAM</name>
<dbReference type="InParanoid" id="A0A0D0AC77"/>
<organism evidence="1 2">
    <name type="scientific">Suillus luteus UH-Slu-Lm8-n1</name>
    <dbReference type="NCBI Taxonomy" id="930992"/>
    <lineage>
        <taxon>Eukaryota</taxon>
        <taxon>Fungi</taxon>
        <taxon>Dikarya</taxon>
        <taxon>Basidiomycota</taxon>
        <taxon>Agaricomycotina</taxon>
        <taxon>Agaricomycetes</taxon>
        <taxon>Agaricomycetidae</taxon>
        <taxon>Boletales</taxon>
        <taxon>Suillineae</taxon>
        <taxon>Suillaceae</taxon>
        <taxon>Suillus</taxon>
    </lineage>
</organism>